<feature type="transmembrane region" description="Helical" evidence="1">
    <location>
        <begin position="12"/>
        <end position="32"/>
    </location>
</feature>
<proteinExistence type="predicted"/>
<keyword evidence="1" id="KW-0472">Membrane</keyword>
<organism evidence="2">
    <name type="scientific">Angelica tsinlingensis</name>
    <dbReference type="NCBI Taxonomy" id="357858"/>
    <lineage>
        <taxon>Eukaryota</taxon>
        <taxon>Viridiplantae</taxon>
        <taxon>Streptophyta</taxon>
        <taxon>Embryophyta</taxon>
        <taxon>Tracheophyta</taxon>
        <taxon>Spermatophyta</taxon>
        <taxon>Magnoliopsida</taxon>
        <taxon>eudicotyledons</taxon>
        <taxon>Gunneridae</taxon>
        <taxon>Pentapetalae</taxon>
        <taxon>asterids</taxon>
        <taxon>campanulids</taxon>
        <taxon>Apiales</taxon>
        <taxon>Apiaceae</taxon>
        <taxon>Apioideae</taxon>
        <taxon>apioid superclade</taxon>
        <taxon>Selineae</taxon>
        <taxon>Angelica</taxon>
    </lineage>
</organism>
<keyword evidence="1" id="KW-0812">Transmembrane</keyword>
<keyword evidence="1" id="KW-1133">Transmembrane helix</keyword>
<name>A0A2L1K1E6_9APIA</name>
<gene>
    <name evidence="2" type="primary">petN</name>
</gene>
<dbReference type="AlphaFoldDB" id="A0A2L1K1E6"/>
<sequence>MSILSPISMKELFHYCSLILLVLSSQIFFCIIT</sequence>
<reference evidence="2" key="1">
    <citation type="submission" date="2017-09" db="EMBL/GenBank/DDBJ databases">
        <title>The complete chloroplast genome sequence of Angelica tsinlingensis.</title>
        <authorList>
            <person name="Zhang H."/>
        </authorList>
    </citation>
    <scope>NUCLEOTIDE SEQUENCE</scope>
</reference>
<geneLocation type="chloroplast" evidence="2"/>
<protein>
    <submittedName>
        <fullName evidence="2">PetN</fullName>
    </submittedName>
</protein>
<evidence type="ECO:0000256" key="1">
    <source>
        <dbReference type="SAM" id="Phobius"/>
    </source>
</evidence>
<evidence type="ECO:0000313" key="2">
    <source>
        <dbReference type="EMBL" id="AVE14573.1"/>
    </source>
</evidence>
<accession>A0A2L1K1E6</accession>
<dbReference type="EMBL" id="MF924726">
    <property type="protein sequence ID" value="AVE14573.1"/>
    <property type="molecule type" value="Genomic_DNA"/>
</dbReference>
<keyword evidence="2" id="KW-0150">Chloroplast</keyword>
<keyword evidence="2" id="KW-0934">Plastid</keyword>